<keyword evidence="2" id="KW-1133">Transmembrane helix</keyword>
<organism evidence="3 4">
    <name type="scientific">Hydnum rufescens UP504</name>
    <dbReference type="NCBI Taxonomy" id="1448309"/>
    <lineage>
        <taxon>Eukaryota</taxon>
        <taxon>Fungi</taxon>
        <taxon>Dikarya</taxon>
        <taxon>Basidiomycota</taxon>
        <taxon>Agaricomycotina</taxon>
        <taxon>Agaricomycetes</taxon>
        <taxon>Cantharellales</taxon>
        <taxon>Hydnaceae</taxon>
        <taxon>Hydnum</taxon>
    </lineage>
</organism>
<evidence type="ECO:0000313" key="4">
    <source>
        <dbReference type="Proteomes" id="UP000886523"/>
    </source>
</evidence>
<keyword evidence="2" id="KW-0472">Membrane</keyword>
<keyword evidence="4" id="KW-1185">Reference proteome</keyword>
<sequence length="253" mass="28390">MATSTPQKLRTSRLPALNIPSRDKDITHSSPGPLDDTAPRRASAPNPRVRESRTSFAAASGYRGPQAQRSGDTPKTPRITNTRSLFRSSDPGPRVGILPKSRKGSEGRDVDLSALPKIPPPTLLSADQIALMDRLAQILDEDPEVKKPGASMVKKMIDEEKIHHLHAEEEEAARHADRDRKKVVKKDKRSVFGVHLRVVQYYASLMFLLGRYTAASYSYLWFALYLNNYIIEYLLVNGIKIRSHRFPQLSPIL</sequence>
<feature type="transmembrane region" description="Helical" evidence="2">
    <location>
        <begin position="190"/>
        <end position="210"/>
    </location>
</feature>
<dbReference type="AlphaFoldDB" id="A0A9P6AVQ2"/>
<comment type="caution">
    <text evidence="3">The sequence shown here is derived from an EMBL/GenBank/DDBJ whole genome shotgun (WGS) entry which is preliminary data.</text>
</comment>
<feature type="transmembrane region" description="Helical" evidence="2">
    <location>
        <begin position="216"/>
        <end position="236"/>
    </location>
</feature>
<dbReference type="Proteomes" id="UP000886523">
    <property type="component" value="Unassembled WGS sequence"/>
</dbReference>
<proteinExistence type="predicted"/>
<accession>A0A9P6AVQ2</accession>
<feature type="region of interest" description="Disordered" evidence="1">
    <location>
        <begin position="1"/>
        <end position="117"/>
    </location>
</feature>
<evidence type="ECO:0000313" key="3">
    <source>
        <dbReference type="EMBL" id="KAF9511696.1"/>
    </source>
</evidence>
<gene>
    <name evidence="3" type="ORF">BS47DRAFT_1146616</name>
</gene>
<evidence type="ECO:0000256" key="2">
    <source>
        <dbReference type="SAM" id="Phobius"/>
    </source>
</evidence>
<keyword evidence="2" id="KW-0812">Transmembrane</keyword>
<dbReference type="EMBL" id="MU128997">
    <property type="protein sequence ID" value="KAF9511696.1"/>
    <property type="molecule type" value="Genomic_DNA"/>
</dbReference>
<name>A0A9P6AVQ2_9AGAM</name>
<protein>
    <submittedName>
        <fullName evidence="3">Uncharacterized protein</fullName>
    </submittedName>
</protein>
<reference evidence="3" key="1">
    <citation type="journal article" date="2020" name="Nat. Commun.">
        <title>Large-scale genome sequencing of mycorrhizal fungi provides insights into the early evolution of symbiotic traits.</title>
        <authorList>
            <person name="Miyauchi S."/>
            <person name="Kiss E."/>
            <person name="Kuo A."/>
            <person name="Drula E."/>
            <person name="Kohler A."/>
            <person name="Sanchez-Garcia M."/>
            <person name="Morin E."/>
            <person name="Andreopoulos B."/>
            <person name="Barry K.W."/>
            <person name="Bonito G."/>
            <person name="Buee M."/>
            <person name="Carver A."/>
            <person name="Chen C."/>
            <person name="Cichocki N."/>
            <person name="Clum A."/>
            <person name="Culley D."/>
            <person name="Crous P.W."/>
            <person name="Fauchery L."/>
            <person name="Girlanda M."/>
            <person name="Hayes R.D."/>
            <person name="Keri Z."/>
            <person name="LaButti K."/>
            <person name="Lipzen A."/>
            <person name="Lombard V."/>
            <person name="Magnuson J."/>
            <person name="Maillard F."/>
            <person name="Murat C."/>
            <person name="Nolan M."/>
            <person name="Ohm R.A."/>
            <person name="Pangilinan J."/>
            <person name="Pereira M.F."/>
            <person name="Perotto S."/>
            <person name="Peter M."/>
            <person name="Pfister S."/>
            <person name="Riley R."/>
            <person name="Sitrit Y."/>
            <person name="Stielow J.B."/>
            <person name="Szollosi G."/>
            <person name="Zifcakova L."/>
            <person name="Stursova M."/>
            <person name="Spatafora J.W."/>
            <person name="Tedersoo L."/>
            <person name="Vaario L.M."/>
            <person name="Yamada A."/>
            <person name="Yan M."/>
            <person name="Wang P."/>
            <person name="Xu J."/>
            <person name="Bruns T."/>
            <person name="Baldrian P."/>
            <person name="Vilgalys R."/>
            <person name="Dunand C."/>
            <person name="Henrissat B."/>
            <person name="Grigoriev I.V."/>
            <person name="Hibbett D."/>
            <person name="Nagy L.G."/>
            <person name="Martin F.M."/>
        </authorList>
    </citation>
    <scope>NUCLEOTIDE SEQUENCE</scope>
    <source>
        <strain evidence="3">UP504</strain>
    </source>
</reference>
<evidence type="ECO:0000256" key="1">
    <source>
        <dbReference type="SAM" id="MobiDB-lite"/>
    </source>
</evidence>
<feature type="compositionally biased region" description="Polar residues" evidence="1">
    <location>
        <begin position="67"/>
        <end position="87"/>
    </location>
</feature>